<organism evidence="1 2">
    <name type="scientific">Ditylenchus dipsaci</name>
    <dbReference type="NCBI Taxonomy" id="166011"/>
    <lineage>
        <taxon>Eukaryota</taxon>
        <taxon>Metazoa</taxon>
        <taxon>Ecdysozoa</taxon>
        <taxon>Nematoda</taxon>
        <taxon>Chromadorea</taxon>
        <taxon>Rhabditida</taxon>
        <taxon>Tylenchina</taxon>
        <taxon>Tylenchomorpha</taxon>
        <taxon>Sphaerularioidea</taxon>
        <taxon>Anguinidae</taxon>
        <taxon>Anguininae</taxon>
        <taxon>Ditylenchus</taxon>
    </lineage>
</organism>
<evidence type="ECO:0000313" key="2">
    <source>
        <dbReference type="WBParaSite" id="jg8257"/>
    </source>
</evidence>
<accession>A0A915EQC5</accession>
<dbReference type="AlphaFoldDB" id="A0A915EQC5"/>
<dbReference type="Proteomes" id="UP000887574">
    <property type="component" value="Unplaced"/>
</dbReference>
<sequence>MSDKKRLPIWSKRTASKISKVYVNSGLADIRKRRMLANLRRSTAIHYSLIAPRLKIVYCLVIKSQKAGKNSTHQLHESPDYPEDLELKLSGYKKVMEDILSLSDREVSEQLNLLPKEEAKR</sequence>
<dbReference type="WBParaSite" id="jg8257">
    <property type="protein sequence ID" value="jg8257"/>
    <property type="gene ID" value="jg8257"/>
</dbReference>
<keyword evidence="1" id="KW-1185">Reference proteome</keyword>
<name>A0A915EQC5_9BILA</name>
<protein>
    <submittedName>
        <fullName evidence="2">Uncharacterized protein</fullName>
    </submittedName>
</protein>
<evidence type="ECO:0000313" key="1">
    <source>
        <dbReference type="Proteomes" id="UP000887574"/>
    </source>
</evidence>
<proteinExistence type="predicted"/>
<reference evidence="2" key="1">
    <citation type="submission" date="2022-11" db="UniProtKB">
        <authorList>
            <consortium name="WormBaseParasite"/>
        </authorList>
    </citation>
    <scope>IDENTIFICATION</scope>
</reference>